<dbReference type="Proteomes" id="UP001138997">
    <property type="component" value="Unassembled WGS sequence"/>
</dbReference>
<proteinExistence type="predicted"/>
<comment type="caution">
    <text evidence="2">The sequence shown here is derived from an EMBL/GenBank/DDBJ whole genome shotgun (WGS) entry which is preliminary data.</text>
</comment>
<dbReference type="AlphaFoldDB" id="A0A9X1ST62"/>
<gene>
    <name evidence="2" type="ORF">LR394_11205</name>
</gene>
<sequence length="96" mass="9860">MTGRSGDEVPVTVETTPEPAPDCPECGTQGILSALVPEPGGESRTVVLCEACDIDDPDGGPLVTYFAVHGAIGADTFEQGTALLANWLATAQEKNS</sequence>
<dbReference type="InterPro" id="IPR046267">
    <property type="entry name" value="DUF6300"/>
</dbReference>
<organism evidence="2 3">
    <name type="scientific">Kineosporia babensis</name>
    <dbReference type="NCBI Taxonomy" id="499548"/>
    <lineage>
        <taxon>Bacteria</taxon>
        <taxon>Bacillati</taxon>
        <taxon>Actinomycetota</taxon>
        <taxon>Actinomycetes</taxon>
        <taxon>Kineosporiales</taxon>
        <taxon>Kineosporiaceae</taxon>
        <taxon>Kineosporia</taxon>
    </lineage>
</organism>
<evidence type="ECO:0000313" key="2">
    <source>
        <dbReference type="EMBL" id="MCD5311469.1"/>
    </source>
</evidence>
<feature type="compositionally biased region" description="Low complexity" evidence="1">
    <location>
        <begin position="8"/>
        <end position="17"/>
    </location>
</feature>
<evidence type="ECO:0000256" key="1">
    <source>
        <dbReference type="SAM" id="MobiDB-lite"/>
    </source>
</evidence>
<name>A0A9X1ST62_9ACTN</name>
<accession>A0A9X1ST62</accession>
<dbReference type="Pfam" id="PF19817">
    <property type="entry name" value="DUF6300"/>
    <property type="match status" value="1"/>
</dbReference>
<dbReference type="RefSeq" id="WP_231440687.1">
    <property type="nucleotide sequence ID" value="NZ_JAJOMB010000005.1"/>
</dbReference>
<reference evidence="2" key="1">
    <citation type="submission" date="2021-11" db="EMBL/GenBank/DDBJ databases">
        <title>Streptomyces corallinus and Kineosporia corallina sp. nov., two new coral-derived marine actinobacteria.</title>
        <authorList>
            <person name="Buangrab K."/>
            <person name="Sutthacheep M."/>
            <person name="Yeemin T."/>
            <person name="Harunari E."/>
            <person name="Igarashi Y."/>
            <person name="Sripreechasak P."/>
            <person name="Kanchanasin P."/>
            <person name="Tanasupawat S."/>
            <person name="Phongsopitanun W."/>
        </authorList>
    </citation>
    <scope>NUCLEOTIDE SEQUENCE</scope>
    <source>
        <strain evidence="2">JCM 31032</strain>
    </source>
</reference>
<protein>
    <submittedName>
        <fullName evidence="2">DUF6300 family protein</fullName>
    </submittedName>
</protein>
<evidence type="ECO:0000313" key="3">
    <source>
        <dbReference type="Proteomes" id="UP001138997"/>
    </source>
</evidence>
<dbReference type="EMBL" id="JAJOMB010000005">
    <property type="protein sequence ID" value="MCD5311469.1"/>
    <property type="molecule type" value="Genomic_DNA"/>
</dbReference>
<feature type="region of interest" description="Disordered" evidence="1">
    <location>
        <begin position="1"/>
        <end position="24"/>
    </location>
</feature>
<keyword evidence="3" id="KW-1185">Reference proteome</keyword>